<keyword evidence="10 15" id="KW-0408">Iron</keyword>
<feature type="binding site" evidence="15">
    <location>
        <position position="247"/>
    </location>
    <ligand>
        <name>Ca(2+)</name>
        <dbReference type="ChEBI" id="CHEBI:29108"/>
        <label>2</label>
    </ligand>
</feature>
<evidence type="ECO:0000256" key="6">
    <source>
        <dbReference type="ARBA" id="ARBA00022559"/>
    </source>
</evidence>
<evidence type="ECO:0000256" key="7">
    <source>
        <dbReference type="ARBA" id="ARBA00022617"/>
    </source>
</evidence>
<organism evidence="20 21">
    <name type="scientific">Kalanchoe fedtschenkoi</name>
    <name type="common">Lavender scallops</name>
    <name type="synonym">South American air plant</name>
    <dbReference type="NCBI Taxonomy" id="63787"/>
    <lineage>
        <taxon>Eukaryota</taxon>
        <taxon>Viridiplantae</taxon>
        <taxon>Streptophyta</taxon>
        <taxon>Embryophyta</taxon>
        <taxon>Tracheophyta</taxon>
        <taxon>Spermatophyta</taxon>
        <taxon>Magnoliopsida</taxon>
        <taxon>eudicotyledons</taxon>
        <taxon>Gunneridae</taxon>
        <taxon>Pentapetalae</taxon>
        <taxon>Saxifragales</taxon>
        <taxon>Crassulaceae</taxon>
        <taxon>Kalanchoe</taxon>
    </lineage>
</organism>
<dbReference type="InterPro" id="IPR019793">
    <property type="entry name" value="Peroxidases_heam-ligand_BS"/>
</dbReference>
<feature type="disulfide bond" evidence="17">
    <location>
        <begin position="203"/>
        <end position="231"/>
    </location>
</feature>
<dbReference type="PROSITE" id="PS00435">
    <property type="entry name" value="PEROXIDASE_1"/>
    <property type="match status" value="1"/>
</dbReference>
<keyword evidence="15 18" id="KW-0106">Calcium</keyword>
<dbReference type="FunFam" id="1.10.520.10:FF:000008">
    <property type="entry name" value="Peroxidase"/>
    <property type="match status" value="1"/>
</dbReference>
<dbReference type="PRINTS" id="PR00461">
    <property type="entry name" value="PLPEROXIDASE"/>
</dbReference>
<evidence type="ECO:0000256" key="11">
    <source>
        <dbReference type="ARBA" id="ARBA00023157"/>
    </source>
</evidence>
<feature type="disulfide bond" evidence="17">
    <location>
        <begin position="71"/>
        <end position="76"/>
    </location>
</feature>
<keyword evidence="9 18" id="KW-0560">Oxidoreductase</keyword>
<dbReference type="GO" id="GO:0006979">
    <property type="term" value="P:response to oxidative stress"/>
    <property type="evidence" value="ECO:0007669"/>
    <property type="project" value="UniProtKB-UniRule"/>
</dbReference>
<dbReference type="AlphaFoldDB" id="A0A7N0UPC1"/>
<comment type="function">
    <text evidence="2">Removal of H(2)O(2), oxidation of toxic reductants, biosynthesis and degradation of lignin, suberization, auxin catabolism, response to environmental stresses such as wounding, pathogen attack and oxidative stress. These functions might be dependent on each isozyme/isoform in each plant tissue.</text>
</comment>
<dbReference type="EC" id="1.11.1.7" evidence="4 18"/>
<dbReference type="CDD" id="cd00693">
    <property type="entry name" value="secretory_peroxidase"/>
    <property type="match status" value="1"/>
</dbReference>
<dbReference type="Gene3D" id="1.10.420.10">
    <property type="entry name" value="Peroxidase, domain 2"/>
    <property type="match status" value="1"/>
</dbReference>
<dbReference type="PANTHER" id="PTHR31517">
    <property type="match status" value="1"/>
</dbReference>
<protein>
    <recommendedName>
        <fullName evidence="4 18">Peroxidase</fullName>
        <ecNumber evidence="4 18">1.11.1.7</ecNumber>
    </recommendedName>
</protein>
<sequence>MWETKTGFLFIFAFVLGSVIVARDVDGQLVENFYAKSCPNVESIVQKAVYNKFIQTFATIPGTLRLFQHDCFVDGCDASLMIQSPNEDAERDHEDNQSISGDAFDTILKAKEAVEANCPGVVSCADIMALAARDIIVLAKGPNFKVELGRRDGLVSQKSHADGKLPHPDFKLAELNAMFGSNGLTQTDMIALSGAHTIGFSHCKFFANRIHSSRVDPTLDPEYATKLQNVCPANFDPFLVVNMDPVTPRRFDNSYFKELVKKRGLFTSDSVLFEDERSRDTVVKFAEDGREFEKVFVAAMRKLGRVGVKNGSQGEIRRDCRRFNA</sequence>
<keyword evidence="11 17" id="KW-1015">Disulfide bond</keyword>
<dbReference type="InterPro" id="IPR010255">
    <property type="entry name" value="Haem_peroxidase_sf"/>
</dbReference>
<dbReference type="GO" id="GO:0046872">
    <property type="term" value="F:metal ion binding"/>
    <property type="evidence" value="ECO:0007669"/>
    <property type="project" value="UniProtKB-UniRule"/>
</dbReference>
<evidence type="ECO:0000256" key="17">
    <source>
        <dbReference type="PIRSR" id="PIRSR600823-5"/>
    </source>
</evidence>
<dbReference type="InterPro" id="IPR033905">
    <property type="entry name" value="Secretory_peroxidase"/>
</dbReference>
<keyword evidence="5 18" id="KW-0964">Secreted</keyword>
<dbReference type="Pfam" id="PF00141">
    <property type="entry name" value="peroxidase"/>
    <property type="match status" value="1"/>
</dbReference>
<keyword evidence="18" id="KW-0732">Signal</keyword>
<feature type="domain" description="Plant heme peroxidase family profile" evidence="19">
    <location>
        <begin position="28"/>
        <end position="324"/>
    </location>
</feature>
<feature type="binding site" evidence="15">
    <location>
        <position position="252"/>
    </location>
    <ligand>
        <name>Ca(2+)</name>
        <dbReference type="ChEBI" id="CHEBI:29108"/>
        <label>2</label>
    </ligand>
</feature>
<evidence type="ECO:0000259" key="19">
    <source>
        <dbReference type="PROSITE" id="PS50873"/>
    </source>
</evidence>
<dbReference type="EnsemblPlants" id="Kaladp0080s0019.1.v1.1">
    <property type="protein sequence ID" value="Kaladp0080s0019.1.v1.1"/>
    <property type="gene ID" value="Kaladp0080s0019.v1.1"/>
</dbReference>
<dbReference type="GO" id="GO:0005576">
    <property type="term" value="C:extracellular region"/>
    <property type="evidence" value="ECO:0007669"/>
    <property type="project" value="UniProtKB-SubCell"/>
</dbReference>
<feature type="binding site" evidence="15">
    <location>
        <position position="79"/>
    </location>
    <ligand>
        <name>Ca(2+)</name>
        <dbReference type="ChEBI" id="CHEBI:29108"/>
        <label>1</label>
    </ligand>
</feature>
<evidence type="ECO:0000313" key="20">
    <source>
        <dbReference type="EnsemblPlants" id="Kaladp0080s0019.1.v1.1"/>
    </source>
</evidence>
<reference evidence="20" key="1">
    <citation type="submission" date="2021-01" db="UniProtKB">
        <authorList>
            <consortium name="EnsemblPlants"/>
        </authorList>
    </citation>
    <scope>IDENTIFICATION</scope>
</reference>
<evidence type="ECO:0000256" key="8">
    <source>
        <dbReference type="ARBA" id="ARBA00022723"/>
    </source>
</evidence>
<evidence type="ECO:0000256" key="3">
    <source>
        <dbReference type="ARBA" id="ARBA00006873"/>
    </source>
</evidence>
<dbReference type="PRINTS" id="PR00458">
    <property type="entry name" value="PEROXIDASE"/>
</dbReference>
<comment type="cofactor">
    <cofactor evidence="15 18">
        <name>Ca(2+)</name>
        <dbReference type="ChEBI" id="CHEBI:29108"/>
    </cofactor>
    <text evidence="15 18">Binds 2 calcium ions per subunit.</text>
</comment>
<keyword evidence="8 15" id="KW-0479">Metal-binding</keyword>
<keyword evidence="12 18" id="KW-0376">Hydrogen peroxide</keyword>
<dbReference type="Gene3D" id="1.10.520.10">
    <property type="match status" value="1"/>
</dbReference>
<comment type="similarity">
    <text evidence="3">Belongs to the peroxidase family. Ascorbate peroxidase subfamily.</text>
</comment>
<feature type="site" description="Transition state stabilizer" evidence="16">
    <location>
        <position position="65"/>
    </location>
</feature>
<evidence type="ECO:0000256" key="10">
    <source>
        <dbReference type="ARBA" id="ARBA00023004"/>
    </source>
</evidence>
<dbReference type="SUPFAM" id="SSF48113">
    <property type="entry name" value="Heme-dependent peroxidases"/>
    <property type="match status" value="1"/>
</dbReference>
<dbReference type="GO" id="GO:0140825">
    <property type="term" value="F:lactoperoxidase activity"/>
    <property type="evidence" value="ECO:0007669"/>
    <property type="project" value="UniProtKB-EC"/>
</dbReference>
<evidence type="ECO:0000256" key="5">
    <source>
        <dbReference type="ARBA" id="ARBA00022525"/>
    </source>
</evidence>
<feature type="active site" description="Proton acceptor" evidence="13">
    <location>
        <position position="69"/>
    </location>
</feature>
<feature type="binding site" evidence="14">
    <location>
        <position position="166"/>
    </location>
    <ligand>
        <name>substrate</name>
    </ligand>
</feature>
<feature type="binding site" evidence="15">
    <location>
        <position position="70"/>
    </location>
    <ligand>
        <name>Ca(2+)</name>
        <dbReference type="ChEBI" id="CHEBI:29108"/>
        <label>1</label>
    </ligand>
</feature>
<comment type="similarity">
    <text evidence="18">Belongs to the peroxidase family. Classical plant (class III) peroxidase subfamily.</text>
</comment>
<dbReference type="PROSITE" id="PS50873">
    <property type="entry name" value="PEROXIDASE_4"/>
    <property type="match status" value="1"/>
</dbReference>
<evidence type="ECO:0000256" key="2">
    <source>
        <dbReference type="ARBA" id="ARBA00002322"/>
    </source>
</evidence>
<feature type="disulfide bond" evidence="17">
    <location>
        <begin position="38"/>
        <end position="118"/>
    </location>
</feature>
<keyword evidence="6 18" id="KW-0575">Peroxidase</keyword>
<proteinExistence type="inferred from homology"/>
<keyword evidence="7 18" id="KW-0349">Heme</keyword>
<evidence type="ECO:0000256" key="14">
    <source>
        <dbReference type="PIRSR" id="PIRSR600823-2"/>
    </source>
</evidence>
<evidence type="ECO:0000256" key="18">
    <source>
        <dbReference type="RuleBase" id="RU362060"/>
    </source>
</evidence>
<feature type="binding site" evidence="15">
    <location>
        <position position="90"/>
    </location>
    <ligand>
        <name>Ca(2+)</name>
        <dbReference type="ChEBI" id="CHEBI:29108"/>
        <label>1</label>
    </ligand>
</feature>
<feature type="binding site" evidence="15">
    <location>
        <position position="73"/>
    </location>
    <ligand>
        <name>Ca(2+)</name>
        <dbReference type="ChEBI" id="CHEBI:29108"/>
        <label>1</label>
    </ligand>
</feature>
<evidence type="ECO:0000256" key="4">
    <source>
        <dbReference type="ARBA" id="ARBA00012313"/>
    </source>
</evidence>
<dbReference type="InterPro" id="IPR000823">
    <property type="entry name" value="Peroxidase_pln"/>
</dbReference>
<feature type="binding site" evidence="15">
    <location>
        <position position="77"/>
    </location>
    <ligand>
        <name>Ca(2+)</name>
        <dbReference type="ChEBI" id="CHEBI:29108"/>
        <label>1</label>
    </ligand>
</feature>
<evidence type="ECO:0000256" key="1">
    <source>
        <dbReference type="ARBA" id="ARBA00000189"/>
    </source>
</evidence>
<comment type="cofactor">
    <cofactor evidence="15 18">
        <name>heme b</name>
        <dbReference type="ChEBI" id="CHEBI:60344"/>
    </cofactor>
    <text evidence="15 18">Binds 1 heme b (iron(II)-protoporphyrin IX) group per subunit.</text>
</comment>
<dbReference type="PANTHER" id="PTHR31517:SF51">
    <property type="entry name" value="PEROXIDASE 55"/>
    <property type="match status" value="1"/>
</dbReference>
<dbReference type="GO" id="GO:0020037">
    <property type="term" value="F:heme binding"/>
    <property type="evidence" value="ECO:0007669"/>
    <property type="project" value="UniProtKB-UniRule"/>
</dbReference>
<evidence type="ECO:0000256" key="16">
    <source>
        <dbReference type="PIRSR" id="PIRSR600823-4"/>
    </source>
</evidence>
<dbReference type="Gramene" id="Kaladp0080s0019.1.v1.1">
    <property type="protein sequence ID" value="Kaladp0080s0019.1.v1.1"/>
    <property type="gene ID" value="Kaladp0080s0019.v1.1"/>
</dbReference>
<comment type="subcellular location">
    <subcellularLocation>
        <location evidence="18">Secreted</location>
    </subcellularLocation>
</comment>
<evidence type="ECO:0000256" key="12">
    <source>
        <dbReference type="ARBA" id="ARBA00023324"/>
    </source>
</evidence>
<name>A0A7N0UPC1_KALFE</name>
<feature type="binding site" evidence="15">
    <location>
        <position position="197"/>
    </location>
    <ligand>
        <name>Ca(2+)</name>
        <dbReference type="ChEBI" id="CHEBI:29108"/>
        <label>2</label>
    </ligand>
</feature>
<accession>A0A7N0UPC1</accession>
<dbReference type="GO" id="GO:0042744">
    <property type="term" value="P:hydrogen peroxide catabolic process"/>
    <property type="evidence" value="ECO:0007669"/>
    <property type="project" value="UniProtKB-KW"/>
</dbReference>
<feature type="disulfide bond" evidence="17">
    <location>
        <begin position="124"/>
        <end position="320"/>
    </location>
</feature>
<feature type="chain" id="PRO_5029943166" description="Peroxidase" evidence="18">
    <location>
        <begin position="28"/>
        <end position="325"/>
    </location>
</feature>
<feature type="binding site" evidence="15">
    <location>
        <position position="244"/>
    </location>
    <ligand>
        <name>Ca(2+)</name>
        <dbReference type="ChEBI" id="CHEBI:29108"/>
        <label>2</label>
    </ligand>
</feature>
<evidence type="ECO:0000256" key="13">
    <source>
        <dbReference type="PIRSR" id="PIRSR600823-1"/>
    </source>
</evidence>
<evidence type="ECO:0000256" key="9">
    <source>
        <dbReference type="ARBA" id="ARBA00023002"/>
    </source>
</evidence>
<feature type="binding site" evidence="15">
    <location>
        <position position="75"/>
    </location>
    <ligand>
        <name>Ca(2+)</name>
        <dbReference type="ChEBI" id="CHEBI:29108"/>
        <label>1</label>
    </ligand>
</feature>
<feature type="binding site" description="axial binding residue" evidence="15">
    <location>
        <position position="196"/>
    </location>
    <ligand>
        <name>heme b</name>
        <dbReference type="ChEBI" id="CHEBI:60344"/>
    </ligand>
    <ligandPart>
        <name>Fe</name>
        <dbReference type="ChEBI" id="CHEBI:18248"/>
    </ligandPart>
</feature>
<evidence type="ECO:0000313" key="21">
    <source>
        <dbReference type="Proteomes" id="UP000594263"/>
    </source>
</evidence>
<dbReference type="OMA" id="LMSACPQ"/>
<dbReference type="Proteomes" id="UP000594263">
    <property type="component" value="Unplaced"/>
</dbReference>
<comment type="catalytic activity">
    <reaction evidence="1 18">
        <text>2 a phenolic donor + H2O2 = 2 a phenolic radical donor + 2 H2O</text>
        <dbReference type="Rhea" id="RHEA:56136"/>
        <dbReference type="ChEBI" id="CHEBI:15377"/>
        <dbReference type="ChEBI" id="CHEBI:16240"/>
        <dbReference type="ChEBI" id="CHEBI:139520"/>
        <dbReference type="ChEBI" id="CHEBI:139521"/>
        <dbReference type="EC" id="1.11.1.7"/>
    </reaction>
</comment>
<feature type="signal peptide" evidence="18">
    <location>
        <begin position="1"/>
        <end position="27"/>
    </location>
</feature>
<evidence type="ECO:0000256" key="15">
    <source>
        <dbReference type="PIRSR" id="PIRSR600823-3"/>
    </source>
</evidence>
<dbReference type="FunFam" id="1.10.420.10:FF:000001">
    <property type="entry name" value="Peroxidase"/>
    <property type="match status" value="1"/>
</dbReference>
<keyword evidence="21" id="KW-1185">Reference proteome</keyword>
<dbReference type="InterPro" id="IPR002016">
    <property type="entry name" value="Haem_peroxidase"/>
</dbReference>